<dbReference type="SUPFAM" id="SSF56112">
    <property type="entry name" value="Protein kinase-like (PK-like)"/>
    <property type="match status" value="1"/>
</dbReference>
<evidence type="ECO:0000313" key="15">
    <source>
        <dbReference type="EMBL" id="RXW21913.1"/>
    </source>
</evidence>
<keyword evidence="6" id="KW-0418">Kinase</keyword>
<dbReference type="InterPro" id="IPR000719">
    <property type="entry name" value="Prot_kinase_dom"/>
</dbReference>
<evidence type="ECO:0000256" key="10">
    <source>
        <dbReference type="ARBA" id="ARBA00048679"/>
    </source>
</evidence>
<dbReference type="Proteomes" id="UP000290288">
    <property type="component" value="Unassembled WGS sequence"/>
</dbReference>
<dbReference type="InterPro" id="IPR011009">
    <property type="entry name" value="Kinase-like_dom_sf"/>
</dbReference>
<proteinExistence type="inferred from homology"/>
<accession>A0A4Q2DPH9</accession>
<keyword evidence="4" id="KW-0808">Transferase</keyword>
<evidence type="ECO:0000256" key="4">
    <source>
        <dbReference type="ARBA" id="ARBA00022679"/>
    </source>
</evidence>
<dbReference type="EC" id="2.7.11.1" evidence="1"/>
<dbReference type="InterPro" id="IPR008271">
    <property type="entry name" value="Ser/Thr_kinase_AS"/>
</dbReference>
<feature type="region of interest" description="Disordered" evidence="12">
    <location>
        <begin position="825"/>
        <end position="855"/>
    </location>
</feature>
<dbReference type="GO" id="GO:0007010">
    <property type="term" value="P:cytoskeleton organization"/>
    <property type="evidence" value="ECO:0007669"/>
    <property type="project" value="UniProtKB-ARBA"/>
</dbReference>
<evidence type="ECO:0000256" key="5">
    <source>
        <dbReference type="ARBA" id="ARBA00022741"/>
    </source>
</evidence>
<keyword evidence="2" id="KW-0723">Serine/threonine-protein kinase</keyword>
<dbReference type="PANTHER" id="PTHR24356:SF400">
    <property type="entry name" value="SERINE_THREONINE-PROTEIN KINASE CBK1"/>
    <property type="match status" value="1"/>
</dbReference>
<dbReference type="AlphaFoldDB" id="A0A4Q2DPH9"/>
<evidence type="ECO:0000256" key="6">
    <source>
        <dbReference type="ARBA" id="ARBA00022777"/>
    </source>
</evidence>
<feature type="binding site" evidence="11">
    <location>
        <position position="401"/>
    </location>
    <ligand>
        <name>ATP</name>
        <dbReference type="ChEBI" id="CHEBI:30616"/>
    </ligand>
</feature>
<sequence>MGSRPLPALPDDHITGRYPHNQYRGPISYGFYPNNHPQYSQFPHASGYAAPVSDVYDSPATSSLPVGTFLHKGFYDLLSMIPTPSPSRLLWGAPRPDPEPVVAVVAGPRYEHIHPPANAAVKAMPKKGRRVSKDMVSKPTGFVHLVHASDADQLEALLTRWGPDGIGKLADPQWAIPIKNRVRLNNQAKAVNEVVSALKPSQDSAFDPNYGMLHVVNGISSTSSSALTTAAKENVSVGPFNYDGLPARWGNSTLRMGVGFQTHPGIQEVDEREASVQLDYSPAPPPPPPPKPIIPSLATLEKAVAARIYFENIYFPLFRHVPSREQRRVAMEQDMERMQLAPEQKEMLRARWRQNESEYLRRTRQKLDASAFIKLKTIGHGAFGVVSLVKEKSSGSLFAMKQMRKADMLRKGQEGHVRAERDVLKLASSVHSPGGAEWIVRLHYSFQDRDNLYLVLEYMGGGDLLNLLIERDVFEEDFTRFYVAEMILAIEQCHKHGFIHRDIKPDNFLFDPEGHIKLSDFGLATDLHWAHDTSYYEQQRLHLLHKYGIDLEDSNGIADGRKTKRLDPKQVELLMGGGDGQTGIFTWREKNKRNLAYSVCGTNSYMSPEVIRGHGYTYSCDWWSLGVIMFECLYGFPPFVSNSRHVTRQKILNWKQSLRFPSRPRVSHEGVNLMQQLLCEPEDRLGSQTSPSVSRPELYSTYGRRSGFMRQPGSPVSVDGAHLIKAHPWFKGIDWDNIHRYPAPYRPELTSPEDTKHFDSDIPPEPLAPANGAPPDATRDPVLKDKVYGEEILNVRKALAFAGFTHKSPRAFEYVHAERAFEPLLSPRGHDEGTVRGRSPVPQTRTIGKGRAISL</sequence>
<feature type="region of interest" description="Disordered" evidence="12">
    <location>
        <begin position="746"/>
        <end position="781"/>
    </location>
</feature>
<dbReference type="PROSITE" id="PS00107">
    <property type="entry name" value="PROTEIN_KINASE_ATP"/>
    <property type="match status" value="1"/>
</dbReference>
<organism evidence="15 16">
    <name type="scientific">Candolleomyces aberdarensis</name>
    <dbReference type="NCBI Taxonomy" id="2316362"/>
    <lineage>
        <taxon>Eukaryota</taxon>
        <taxon>Fungi</taxon>
        <taxon>Dikarya</taxon>
        <taxon>Basidiomycota</taxon>
        <taxon>Agaricomycotina</taxon>
        <taxon>Agaricomycetes</taxon>
        <taxon>Agaricomycetidae</taxon>
        <taxon>Agaricales</taxon>
        <taxon>Agaricineae</taxon>
        <taxon>Psathyrellaceae</taxon>
        <taxon>Candolleomyces</taxon>
    </lineage>
</organism>
<dbReference type="PROSITE" id="PS00108">
    <property type="entry name" value="PROTEIN_KINASE_ST"/>
    <property type="match status" value="1"/>
</dbReference>
<dbReference type="CDD" id="cd05573">
    <property type="entry name" value="STKc_ROCK_NDR_like"/>
    <property type="match status" value="1"/>
</dbReference>
<dbReference type="FunFam" id="3.30.200.20:FF:000192">
    <property type="entry name" value="Serine/threonine-protein kinase cot-1"/>
    <property type="match status" value="1"/>
</dbReference>
<reference evidence="15 16" key="1">
    <citation type="submission" date="2019-01" db="EMBL/GenBank/DDBJ databases">
        <title>Draft genome sequence of Psathyrella aberdarensis IHI B618.</title>
        <authorList>
            <person name="Buettner E."/>
            <person name="Kellner H."/>
        </authorList>
    </citation>
    <scope>NUCLEOTIDE SEQUENCE [LARGE SCALE GENOMIC DNA]</scope>
    <source>
        <strain evidence="15 16">IHI B618</strain>
    </source>
</reference>
<evidence type="ECO:0000256" key="2">
    <source>
        <dbReference type="ARBA" id="ARBA00022527"/>
    </source>
</evidence>
<keyword evidence="7 11" id="KW-0067">ATP-binding</keyword>
<dbReference type="STRING" id="2316362.A0A4Q2DPH9"/>
<dbReference type="Gene3D" id="3.30.200.20">
    <property type="entry name" value="Phosphorylase Kinase, domain 1"/>
    <property type="match status" value="1"/>
</dbReference>
<dbReference type="FunFam" id="1.10.510.10:FF:000024">
    <property type="entry name" value="Probable serine/threonine-protein kinase cot-1"/>
    <property type="match status" value="1"/>
</dbReference>
<evidence type="ECO:0000256" key="3">
    <source>
        <dbReference type="ARBA" id="ARBA00022553"/>
    </source>
</evidence>
<evidence type="ECO:0000256" key="7">
    <source>
        <dbReference type="ARBA" id="ARBA00022840"/>
    </source>
</evidence>
<dbReference type="GO" id="GO:0004674">
    <property type="term" value="F:protein serine/threonine kinase activity"/>
    <property type="evidence" value="ECO:0007669"/>
    <property type="project" value="UniProtKB-KW"/>
</dbReference>
<feature type="domain" description="AGC-kinase C-terminal" evidence="14">
    <location>
        <begin position="731"/>
        <end position="816"/>
    </location>
</feature>
<dbReference type="PROSITE" id="PS50011">
    <property type="entry name" value="PROTEIN_KINASE_DOM"/>
    <property type="match status" value="1"/>
</dbReference>
<keyword evidence="3" id="KW-0597">Phosphoprotein</keyword>
<dbReference type="SMART" id="SM00220">
    <property type="entry name" value="S_TKc"/>
    <property type="match status" value="1"/>
</dbReference>
<name>A0A4Q2DPH9_9AGAR</name>
<dbReference type="EMBL" id="SDEE01000090">
    <property type="protein sequence ID" value="RXW21913.1"/>
    <property type="molecule type" value="Genomic_DNA"/>
</dbReference>
<dbReference type="PANTHER" id="PTHR24356">
    <property type="entry name" value="SERINE/THREONINE-PROTEIN KINASE"/>
    <property type="match status" value="1"/>
</dbReference>
<dbReference type="InterPro" id="IPR059233">
    <property type="entry name" value="MobB_NdrA/B/Cbk1"/>
</dbReference>
<dbReference type="Pfam" id="PF00069">
    <property type="entry name" value="Pkinase"/>
    <property type="match status" value="2"/>
</dbReference>
<evidence type="ECO:0000256" key="1">
    <source>
        <dbReference type="ARBA" id="ARBA00012513"/>
    </source>
</evidence>
<evidence type="ECO:0000256" key="12">
    <source>
        <dbReference type="SAM" id="MobiDB-lite"/>
    </source>
</evidence>
<keyword evidence="16" id="KW-1185">Reference proteome</keyword>
<evidence type="ECO:0000256" key="8">
    <source>
        <dbReference type="ARBA" id="ARBA00038271"/>
    </source>
</evidence>
<feature type="domain" description="Protein kinase" evidence="13">
    <location>
        <begin position="372"/>
        <end position="698"/>
    </location>
</feature>
<dbReference type="GO" id="GO:0005524">
    <property type="term" value="F:ATP binding"/>
    <property type="evidence" value="ECO:0007669"/>
    <property type="project" value="UniProtKB-UniRule"/>
</dbReference>
<dbReference type="CDD" id="cd21742">
    <property type="entry name" value="MobB_NDR_LATS-like"/>
    <property type="match status" value="1"/>
</dbReference>
<dbReference type="OrthoDB" id="3638488at2759"/>
<gene>
    <name evidence="15" type="ORF">EST38_g3944</name>
</gene>
<comment type="caution">
    <text evidence="15">The sequence shown here is derived from an EMBL/GenBank/DDBJ whole genome shotgun (WGS) entry which is preliminary data.</text>
</comment>
<dbReference type="Gene3D" id="1.10.510.10">
    <property type="entry name" value="Transferase(Phosphotransferase) domain 1"/>
    <property type="match status" value="1"/>
</dbReference>
<dbReference type="GO" id="GO:0035556">
    <property type="term" value="P:intracellular signal transduction"/>
    <property type="evidence" value="ECO:0007669"/>
    <property type="project" value="TreeGrafter"/>
</dbReference>
<evidence type="ECO:0000256" key="9">
    <source>
        <dbReference type="ARBA" id="ARBA00047899"/>
    </source>
</evidence>
<keyword evidence="5 11" id="KW-0547">Nucleotide-binding</keyword>
<dbReference type="PROSITE" id="PS51285">
    <property type="entry name" value="AGC_KINASE_CTER"/>
    <property type="match status" value="1"/>
</dbReference>
<comment type="catalytic activity">
    <reaction evidence="10">
        <text>L-seryl-[protein] + ATP = O-phospho-L-seryl-[protein] + ADP + H(+)</text>
        <dbReference type="Rhea" id="RHEA:17989"/>
        <dbReference type="Rhea" id="RHEA-COMP:9863"/>
        <dbReference type="Rhea" id="RHEA-COMP:11604"/>
        <dbReference type="ChEBI" id="CHEBI:15378"/>
        <dbReference type="ChEBI" id="CHEBI:29999"/>
        <dbReference type="ChEBI" id="CHEBI:30616"/>
        <dbReference type="ChEBI" id="CHEBI:83421"/>
        <dbReference type="ChEBI" id="CHEBI:456216"/>
        <dbReference type="EC" id="2.7.11.1"/>
    </reaction>
</comment>
<evidence type="ECO:0000259" key="14">
    <source>
        <dbReference type="PROSITE" id="PS51285"/>
    </source>
</evidence>
<protein>
    <recommendedName>
        <fullName evidence="1">non-specific serine/threonine protein kinase</fullName>
        <ecNumber evidence="1">2.7.11.1</ecNumber>
    </recommendedName>
</protein>
<comment type="similarity">
    <text evidence="8">Belongs to the protein kinase superfamily. STE Ser/Thr protein kinase family. COT1 subfamily.</text>
</comment>
<dbReference type="SMART" id="SM00133">
    <property type="entry name" value="S_TK_X"/>
    <property type="match status" value="1"/>
</dbReference>
<evidence type="ECO:0000259" key="13">
    <source>
        <dbReference type="PROSITE" id="PS50011"/>
    </source>
</evidence>
<evidence type="ECO:0000313" key="16">
    <source>
        <dbReference type="Proteomes" id="UP000290288"/>
    </source>
</evidence>
<comment type="catalytic activity">
    <reaction evidence="9">
        <text>L-threonyl-[protein] + ATP = O-phospho-L-threonyl-[protein] + ADP + H(+)</text>
        <dbReference type="Rhea" id="RHEA:46608"/>
        <dbReference type="Rhea" id="RHEA-COMP:11060"/>
        <dbReference type="Rhea" id="RHEA-COMP:11605"/>
        <dbReference type="ChEBI" id="CHEBI:15378"/>
        <dbReference type="ChEBI" id="CHEBI:30013"/>
        <dbReference type="ChEBI" id="CHEBI:30616"/>
        <dbReference type="ChEBI" id="CHEBI:61977"/>
        <dbReference type="ChEBI" id="CHEBI:456216"/>
        <dbReference type="EC" id="2.7.11.1"/>
    </reaction>
</comment>
<dbReference type="InterPro" id="IPR050236">
    <property type="entry name" value="Ser_Thr_kinase_AGC"/>
</dbReference>
<dbReference type="InterPro" id="IPR000961">
    <property type="entry name" value="AGC-kinase_C"/>
</dbReference>
<dbReference type="InterPro" id="IPR017441">
    <property type="entry name" value="Protein_kinase_ATP_BS"/>
</dbReference>
<evidence type="ECO:0000256" key="11">
    <source>
        <dbReference type="PROSITE-ProRule" id="PRU10141"/>
    </source>
</evidence>